<evidence type="ECO:0008006" key="4">
    <source>
        <dbReference type="Google" id="ProtNLM"/>
    </source>
</evidence>
<evidence type="ECO:0000313" key="2">
    <source>
        <dbReference type="EMBL" id="GAA3749217.1"/>
    </source>
</evidence>
<evidence type="ECO:0000256" key="1">
    <source>
        <dbReference type="SAM" id="MobiDB-lite"/>
    </source>
</evidence>
<dbReference type="EMBL" id="BAABAE010000004">
    <property type="protein sequence ID" value="GAA3749217.1"/>
    <property type="molecule type" value="Genomic_DNA"/>
</dbReference>
<name>A0ABP7FV94_9MICO</name>
<dbReference type="InterPro" id="IPR022291">
    <property type="entry name" value="Bacteriocin_synth_cyclodeHase"/>
</dbReference>
<keyword evidence="3" id="KW-1185">Reference proteome</keyword>
<organism evidence="2 3">
    <name type="scientific">Leifsonella bigeumensis</name>
    <dbReference type="NCBI Taxonomy" id="433643"/>
    <lineage>
        <taxon>Bacteria</taxon>
        <taxon>Bacillati</taxon>
        <taxon>Actinomycetota</taxon>
        <taxon>Actinomycetes</taxon>
        <taxon>Micrococcales</taxon>
        <taxon>Microbacteriaceae</taxon>
        <taxon>Leifsonella</taxon>
    </lineage>
</organism>
<feature type="compositionally biased region" description="Basic and acidic residues" evidence="1">
    <location>
        <begin position="264"/>
        <end position="276"/>
    </location>
</feature>
<dbReference type="NCBIfam" id="TIGR03882">
    <property type="entry name" value="cyclo_dehyd_2"/>
    <property type="match status" value="1"/>
</dbReference>
<reference evidence="3" key="1">
    <citation type="journal article" date="2019" name="Int. J. Syst. Evol. Microbiol.">
        <title>The Global Catalogue of Microorganisms (GCM) 10K type strain sequencing project: providing services to taxonomists for standard genome sequencing and annotation.</title>
        <authorList>
            <consortium name="The Broad Institute Genomics Platform"/>
            <consortium name="The Broad Institute Genome Sequencing Center for Infectious Disease"/>
            <person name="Wu L."/>
            <person name="Ma J."/>
        </authorList>
    </citation>
    <scope>NUCLEOTIDE SEQUENCE [LARGE SCALE GENOMIC DNA]</scope>
    <source>
        <strain evidence="3">JCM 16949</strain>
    </source>
</reference>
<gene>
    <name evidence="2" type="ORF">GCM10022239_25680</name>
</gene>
<protein>
    <recommendedName>
        <fullName evidence="4">Bacteriocin biosynthesis cyclodehydratase domain-containing protein</fullName>
    </recommendedName>
</protein>
<dbReference type="Gene3D" id="3.40.50.720">
    <property type="entry name" value="NAD(P)-binding Rossmann-like Domain"/>
    <property type="match status" value="1"/>
</dbReference>
<dbReference type="Proteomes" id="UP001501004">
    <property type="component" value="Unassembled WGS sequence"/>
</dbReference>
<proteinExistence type="predicted"/>
<evidence type="ECO:0000313" key="3">
    <source>
        <dbReference type="Proteomes" id="UP001501004"/>
    </source>
</evidence>
<feature type="region of interest" description="Disordered" evidence="1">
    <location>
        <begin position="253"/>
        <end position="294"/>
    </location>
</feature>
<accession>A0ABP7FV94</accession>
<comment type="caution">
    <text evidence="2">The sequence shown here is derived from an EMBL/GenBank/DDBJ whole genome shotgun (WGS) entry which is preliminary data.</text>
</comment>
<sequence length="294" mass="30336">MDEPRARFDHVTVAEERLLAALTVGSTATGIQVIGTNSGLTKAQIAGFQTAILPALESAQGSPAKGSPAPSHTVVVSGTGPTADRLAWRLTEAGLDPRATGASPGDAVAAPALRSAAIATVVGHYVLDPEFYGLWLRRDIPHLPIVFGDTGVRIGPLVEPGSGPCLYCLDRYRTDADPAWPAIASQLWGLRSTAETSFLASETATVAARLLANRVAGLPAPAATSFTIDAATGEQSRQGHVAHPDCGCAGLTEFESGGPAVSERAPRGTSRADSRRSAARSRRTTRGADVSVPA</sequence>